<evidence type="ECO:0000313" key="2">
    <source>
        <dbReference type="EMBL" id="SEM92343.1"/>
    </source>
</evidence>
<organism evidence="2 3">
    <name type="scientific">Nitrosomonas marina</name>
    <dbReference type="NCBI Taxonomy" id="917"/>
    <lineage>
        <taxon>Bacteria</taxon>
        <taxon>Pseudomonadati</taxon>
        <taxon>Pseudomonadota</taxon>
        <taxon>Betaproteobacteria</taxon>
        <taxon>Nitrosomonadales</taxon>
        <taxon>Nitrosomonadaceae</taxon>
        <taxon>Nitrosomonas</taxon>
    </lineage>
</organism>
<proteinExistence type="predicted"/>
<reference evidence="2 3" key="1">
    <citation type="submission" date="2016-10" db="EMBL/GenBank/DDBJ databases">
        <authorList>
            <person name="de Groot N.N."/>
        </authorList>
    </citation>
    <scope>NUCLEOTIDE SEQUENCE [LARGE SCALE GENOMIC DNA]</scope>
    <source>
        <strain evidence="2 3">Nm22</strain>
    </source>
</reference>
<dbReference type="RefSeq" id="WP_090628658.1">
    <property type="nucleotide sequence ID" value="NZ_FOCP01000004.1"/>
</dbReference>
<dbReference type="Pfam" id="PF04168">
    <property type="entry name" value="Alpha-E"/>
    <property type="match status" value="1"/>
</dbReference>
<protein>
    <submittedName>
        <fullName evidence="2">Uncharacterized conserved protein, Alpha-E superfamily</fullName>
    </submittedName>
</protein>
<sequence length="306" mass="35989">MLSSVANRIYWMARYLERAENTARLINVNTHLLLDLPKRVRLGWEPIVDISSRRDYFYNLYDEADERSVIRFMVSDTRNPDSILSALNMARENTRTIRDIIPREAWEQVNTLHLNSKVNARSVVTQRHRYDYLRSVILGVQTVSGMLAGTMTHDEGYDFLRMGRNLERADMTTRIIDVRSATLLPDMSEDLTPFENLQWLSVLKSLTAYQMYRRNVHQRIRRTDVLKFLLLQENFPRSFNHALCQVGNCLSNLPRKEKVLKILVQLQKKLLQARIQEFDQEKLHAFIDELQLGVIKINDSISKNYF</sequence>
<dbReference type="PANTHER" id="PTHR34595:SF7">
    <property type="entry name" value="SLL1039 PROTEIN"/>
    <property type="match status" value="1"/>
</dbReference>
<evidence type="ECO:0000313" key="3">
    <source>
        <dbReference type="Proteomes" id="UP000199459"/>
    </source>
</evidence>
<dbReference type="Proteomes" id="UP000199459">
    <property type="component" value="Unassembled WGS sequence"/>
</dbReference>
<dbReference type="EMBL" id="FOCP01000004">
    <property type="protein sequence ID" value="SEM92343.1"/>
    <property type="molecule type" value="Genomic_DNA"/>
</dbReference>
<gene>
    <name evidence="2" type="ORF">SAMN05216325_104116</name>
</gene>
<dbReference type="AlphaFoldDB" id="A0A1H8CB82"/>
<feature type="domain" description="DUF403" evidence="1">
    <location>
        <begin position="1"/>
        <end position="306"/>
    </location>
</feature>
<dbReference type="OrthoDB" id="9803532at2"/>
<dbReference type="InterPro" id="IPR051680">
    <property type="entry name" value="ATP-dep_Glu-Cys_Ligase-2"/>
</dbReference>
<name>A0A1H8CB82_9PROT</name>
<accession>A0A1H8CB82</accession>
<dbReference type="InterPro" id="IPR007296">
    <property type="entry name" value="DUF403"/>
</dbReference>
<dbReference type="STRING" id="917.SAMN05216326_1203"/>
<dbReference type="PANTHER" id="PTHR34595">
    <property type="entry name" value="BLR5612 PROTEIN"/>
    <property type="match status" value="1"/>
</dbReference>
<evidence type="ECO:0000259" key="1">
    <source>
        <dbReference type="Pfam" id="PF04168"/>
    </source>
</evidence>